<feature type="domain" description="ABC transporter" evidence="4">
    <location>
        <begin position="6"/>
        <end position="213"/>
    </location>
</feature>
<evidence type="ECO:0000313" key="5">
    <source>
        <dbReference type="EMBL" id="MDN6899853.1"/>
    </source>
</evidence>
<keyword evidence="1" id="KW-0813">Transport</keyword>
<dbReference type="Proteomes" id="UP001167919">
    <property type="component" value="Unassembled WGS sequence"/>
</dbReference>
<evidence type="ECO:0000313" key="6">
    <source>
        <dbReference type="Proteomes" id="UP001167919"/>
    </source>
</evidence>
<dbReference type="Gene3D" id="3.40.50.300">
    <property type="entry name" value="P-loop containing nucleotide triphosphate hydrolases"/>
    <property type="match status" value="1"/>
</dbReference>
<dbReference type="PANTHER" id="PTHR24220:SF86">
    <property type="entry name" value="ABC TRANSPORTER ABCH.1"/>
    <property type="match status" value="1"/>
</dbReference>
<evidence type="ECO:0000259" key="4">
    <source>
        <dbReference type="PROSITE" id="PS50893"/>
    </source>
</evidence>
<dbReference type="InterPro" id="IPR003593">
    <property type="entry name" value="AAA+_ATPase"/>
</dbReference>
<organism evidence="5 6">
    <name type="scientific">Oenococcus sicerae</name>
    <dbReference type="NCBI Taxonomy" id="2203724"/>
    <lineage>
        <taxon>Bacteria</taxon>
        <taxon>Bacillati</taxon>
        <taxon>Bacillota</taxon>
        <taxon>Bacilli</taxon>
        <taxon>Lactobacillales</taxon>
        <taxon>Lactobacillaceae</taxon>
        <taxon>Oenococcus</taxon>
    </lineage>
</organism>
<dbReference type="InterPro" id="IPR019895">
    <property type="entry name" value="L_ocin_972_ABC"/>
</dbReference>
<keyword evidence="2" id="KW-0547">Nucleotide-binding</keyword>
<reference evidence="5" key="1">
    <citation type="submission" date="2019-01" db="EMBL/GenBank/DDBJ databases">
        <title>Oenococcus sicerae UCMA17102.</title>
        <authorList>
            <person name="Cousin F.J."/>
            <person name="Le Guellec R."/>
            <person name="Cretenet M."/>
        </authorList>
    </citation>
    <scope>NUCLEOTIDE SEQUENCE</scope>
    <source>
        <strain evidence="5">UCMA17102</strain>
    </source>
</reference>
<dbReference type="Pfam" id="PF00005">
    <property type="entry name" value="ABC_tran"/>
    <property type="match status" value="1"/>
</dbReference>
<dbReference type="GO" id="GO:0005886">
    <property type="term" value="C:plasma membrane"/>
    <property type="evidence" value="ECO:0007669"/>
    <property type="project" value="TreeGrafter"/>
</dbReference>
<dbReference type="SMART" id="SM00382">
    <property type="entry name" value="AAA"/>
    <property type="match status" value="1"/>
</dbReference>
<dbReference type="GO" id="GO:0022857">
    <property type="term" value="F:transmembrane transporter activity"/>
    <property type="evidence" value="ECO:0007669"/>
    <property type="project" value="TreeGrafter"/>
</dbReference>
<dbReference type="InterPro" id="IPR015854">
    <property type="entry name" value="ABC_transpr_LolD-like"/>
</dbReference>
<dbReference type="GO" id="GO:0016887">
    <property type="term" value="F:ATP hydrolysis activity"/>
    <property type="evidence" value="ECO:0007669"/>
    <property type="project" value="InterPro"/>
</dbReference>
<keyword evidence="3 5" id="KW-0067">ATP-binding</keyword>
<dbReference type="EMBL" id="SDWY01000001">
    <property type="protein sequence ID" value="MDN6899853.1"/>
    <property type="molecule type" value="Genomic_DNA"/>
</dbReference>
<evidence type="ECO:0000256" key="2">
    <source>
        <dbReference type="ARBA" id="ARBA00022741"/>
    </source>
</evidence>
<protein>
    <submittedName>
        <fullName evidence="5">ABC transporter ATP-binding protein</fullName>
    </submittedName>
</protein>
<dbReference type="GO" id="GO:0005524">
    <property type="term" value="F:ATP binding"/>
    <property type="evidence" value="ECO:0007669"/>
    <property type="project" value="UniProtKB-KW"/>
</dbReference>
<gene>
    <name evidence="5" type="ORF">EVC35_02385</name>
</gene>
<dbReference type="PROSITE" id="PS50893">
    <property type="entry name" value="ABC_TRANSPORTER_2"/>
    <property type="match status" value="1"/>
</dbReference>
<dbReference type="InterPro" id="IPR003439">
    <property type="entry name" value="ABC_transporter-like_ATP-bd"/>
</dbReference>
<dbReference type="InterPro" id="IPR017911">
    <property type="entry name" value="MacB-like_ATP-bd"/>
</dbReference>
<dbReference type="NCBIfam" id="TIGR03608">
    <property type="entry name" value="L_ocin_972_ABC"/>
    <property type="match status" value="1"/>
</dbReference>
<name>A0AAJ1R889_9LACO</name>
<dbReference type="InterPro" id="IPR017871">
    <property type="entry name" value="ABC_transporter-like_CS"/>
</dbReference>
<accession>A0AAJ1R889</accession>
<dbReference type="PANTHER" id="PTHR24220">
    <property type="entry name" value="IMPORT ATP-BINDING PROTEIN"/>
    <property type="match status" value="1"/>
</dbReference>
<evidence type="ECO:0000256" key="3">
    <source>
        <dbReference type="ARBA" id="ARBA00022840"/>
    </source>
</evidence>
<evidence type="ECO:0000256" key="1">
    <source>
        <dbReference type="ARBA" id="ARBA00022448"/>
    </source>
</evidence>
<comment type="caution">
    <text evidence="5">The sequence shown here is derived from an EMBL/GenBank/DDBJ whole genome shotgun (WGS) entry which is preliminary data.</text>
</comment>
<dbReference type="SUPFAM" id="SSF52540">
    <property type="entry name" value="P-loop containing nucleoside triphosphate hydrolases"/>
    <property type="match status" value="1"/>
</dbReference>
<dbReference type="InterPro" id="IPR027417">
    <property type="entry name" value="P-loop_NTPase"/>
</dbReference>
<dbReference type="PROSITE" id="PS00211">
    <property type="entry name" value="ABC_TRANSPORTER_1"/>
    <property type="match status" value="1"/>
</dbReference>
<proteinExistence type="predicted"/>
<dbReference type="CDD" id="cd03255">
    <property type="entry name" value="ABC_MJ0796_LolCDE_FtsE"/>
    <property type="match status" value="1"/>
</dbReference>
<dbReference type="AlphaFoldDB" id="A0AAJ1R889"/>
<sequence length="214" mass="23695">MTDTIIEMRHLQKSFGKKTVFHNFDLMIQAGELLAITGPSGSGKSTLLNILGLIENFDAGEYLFFGEKNIKANSRLAQIMIRDKINYLFQNFALIETETAEDNLMLALKYYKASKAQKKALIASTLDKVGLSGYSRGKIFELSGGEQQRVAIARALIKPGDLVLADEPTGSLDHENRDEVLSLLTAMHKQGKTVIIVTHDPDVAKQTDRVIEIV</sequence>